<reference evidence="7 8" key="1">
    <citation type="journal article" date="2015" name="Nature">
        <title>rRNA introns, odd ribosomes, and small enigmatic genomes across a large radiation of phyla.</title>
        <authorList>
            <person name="Brown C.T."/>
            <person name="Hug L.A."/>
            <person name="Thomas B.C."/>
            <person name="Sharon I."/>
            <person name="Castelle C.J."/>
            <person name="Singh A."/>
            <person name="Wilkins M.J."/>
            <person name="Williams K.H."/>
            <person name="Banfield J.F."/>
        </authorList>
    </citation>
    <scope>NUCLEOTIDE SEQUENCE [LARGE SCALE GENOMIC DNA]</scope>
</reference>
<dbReference type="AlphaFoldDB" id="A0A0G0MJK8"/>
<dbReference type="GO" id="GO:0006310">
    <property type="term" value="P:DNA recombination"/>
    <property type="evidence" value="ECO:0007669"/>
    <property type="project" value="UniProtKB-KW"/>
</dbReference>
<evidence type="ECO:0000256" key="4">
    <source>
        <dbReference type="ARBA" id="ARBA00023172"/>
    </source>
</evidence>
<proteinExistence type="inferred from homology"/>
<dbReference type="InterPro" id="IPR010095">
    <property type="entry name" value="Cas12f1-like_TNB"/>
</dbReference>
<keyword evidence="3" id="KW-0238">DNA-binding</keyword>
<dbReference type="NCBIfam" id="NF040570">
    <property type="entry name" value="guided_TnpB"/>
    <property type="match status" value="1"/>
</dbReference>
<protein>
    <submittedName>
        <fullName evidence="7">Transposase, IS605 OrfB family</fullName>
    </submittedName>
</protein>
<dbReference type="InterPro" id="IPR001959">
    <property type="entry name" value="Transposase"/>
</dbReference>
<evidence type="ECO:0000313" key="8">
    <source>
        <dbReference type="Proteomes" id="UP000033881"/>
    </source>
</evidence>
<dbReference type="EMBL" id="LBWB01000011">
    <property type="protein sequence ID" value="KKR00576.1"/>
    <property type="molecule type" value="Genomic_DNA"/>
</dbReference>
<keyword evidence="4" id="KW-0233">DNA recombination</keyword>
<keyword evidence="2" id="KW-0815">Transposition</keyword>
<accession>A0A0G0MJK8</accession>
<sequence>MLLTEQHVLKGKHWQEADQLCFASKNLFNRGLYSVRQHFFETDKFLNYNSLDKQLQKEESYRALPAKVAQGVLRQIDRGFRSFFGTLQKFNAEPHLFAGRPKIPKYKEKQKGRNCLIYSNQAISKKALEKGMIKLSKTSIQVKTKAKQVQEVRLVPKPTGEIILEVVFVRGPQDLHLNKNNRLSIDLGVNNLCAMTSDKPEFQPILVKGGAAKSINQWFNKKKAEMQSLLEEGRKSSKSIHRLIRKRNRKIKHLFHQVSKFVVESCKANDIGTIVIGRNKQWKQKLNIGKSNNQNFTALPFFQLIQQISYKAELAGIEVIEVNEAYTSKCSALDLESVEHHENYLGRRIKRGLFKTAEGILVNSDVNGSLNILRKAFPKAFADGTEAVEQNSQEWRSFVVQPKSAIFAA</sequence>
<dbReference type="Pfam" id="PF01385">
    <property type="entry name" value="OrfB_IS605"/>
    <property type="match status" value="1"/>
</dbReference>
<dbReference type="PATRIC" id="fig|1618574.4.peg.898"/>
<feature type="domain" description="Probable transposase IS891/IS1136/IS1341" evidence="5">
    <location>
        <begin position="178"/>
        <end position="282"/>
    </location>
</feature>
<dbReference type="STRING" id="1618574.UT24_C0011G0029"/>
<evidence type="ECO:0000259" key="6">
    <source>
        <dbReference type="Pfam" id="PF07282"/>
    </source>
</evidence>
<evidence type="ECO:0000259" key="5">
    <source>
        <dbReference type="Pfam" id="PF01385"/>
    </source>
</evidence>
<dbReference type="Proteomes" id="UP000033881">
    <property type="component" value="Unassembled WGS sequence"/>
</dbReference>
<comment type="caution">
    <text evidence="7">The sequence shown here is derived from an EMBL/GenBank/DDBJ whole genome shotgun (WGS) entry which is preliminary data.</text>
</comment>
<gene>
    <name evidence="7" type="ORF">UT24_C0011G0029</name>
</gene>
<evidence type="ECO:0000256" key="3">
    <source>
        <dbReference type="ARBA" id="ARBA00023125"/>
    </source>
</evidence>
<evidence type="ECO:0000313" key="7">
    <source>
        <dbReference type="EMBL" id="KKR00576.1"/>
    </source>
</evidence>
<organism evidence="7 8">
    <name type="scientific">Candidatus Woesebacteria bacterium GW2011_GWB1_39_12</name>
    <dbReference type="NCBI Taxonomy" id="1618574"/>
    <lineage>
        <taxon>Bacteria</taxon>
        <taxon>Candidatus Woeseibacteriota</taxon>
    </lineage>
</organism>
<evidence type="ECO:0000256" key="2">
    <source>
        <dbReference type="ARBA" id="ARBA00022578"/>
    </source>
</evidence>
<comment type="similarity">
    <text evidence="1">In the C-terminal section; belongs to the transposase 35 family.</text>
</comment>
<evidence type="ECO:0000256" key="1">
    <source>
        <dbReference type="ARBA" id="ARBA00008761"/>
    </source>
</evidence>
<dbReference type="GO" id="GO:0003677">
    <property type="term" value="F:DNA binding"/>
    <property type="evidence" value="ECO:0007669"/>
    <property type="project" value="UniProtKB-KW"/>
</dbReference>
<dbReference type="Pfam" id="PF07282">
    <property type="entry name" value="Cas12f1-like_TNB"/>
    <property type="match status" value="1"/>
</dbReference>
<dbReference type="NCBIfam" id="TIGR01766">
    <property type="entry name" value="IS200/IS605 family accessory protein TnpB-like domain"/>
    <property type="match status" value="1"/>
</dbReference>
<name>A0A0G0MJK8_9BACT</name>
<dbReference type="GO" id="GO:0032196">
    <property type="term" value="P:transposition"/>
    <property type="evidence" value="ECO:0007669"/>
    <property type="project" value="UniProtKB-KW"/>
</dbReference>
<feature type="domain" description="Cas12f1-like TNB" evidence="6">
    <location>
        <begin position="301"/>
        <end position="372"/>
    </location>
</feature>